<feature type="compositionally biased region" description="Basic residues" evidence="1">
    <location>
        <begin position="106"/>
        <end position="117"/>
    </location>
</feature>
<name>A0A218U7E2_9PASE</name>
<feature type="compositionally biased region" description="Pro residues" evidence="1">
    <location>
        <begin position="152"/>
        <end position="162"/>
    </location>
</feature>
<comment type="caution">
    <text evidence="2">The sequence shown here is derived from an EMBL/GenBank/DDBJ whole genome shotgun (WGS) entry which is preliminary data.</text>
</comment>
<evidence type="ECO:0000313" key="2">
    <source>
        <dbReference type="EMBL" id="OWK49596.1"/>
    </source>
</evidence>
<keyword evidence="3" id="KW-1185">Reference proteome</keyword>
<protein>
    <submittedName>
        <fullName evidence="2">Uncharacterized protein</fullName>
    </submittedName>
</protein>
<reference evidence="2 3" key="1">
    <citation type="submission" date="2017-05" db="EMBL/GenBank/DDBJ databases">
        <title>Genome of assembly of the Bengalese finch, Lonchura striata domestica.</title>
        <authorList>
            <person name="Colquitt B.M."/>
            <person name="Brainard M.S."/>
        </authorList>
    </citation>
    <scope>NUCLEOTIDE SEQUENCE [LARGE SCALE GENOMIC DNA]</scope>
    <source>
        <strain evidence="2">White83orange57</strain>
    </source>
</reference>
<accession>A0A218U7E2</accession>
<dbReference type="Proteomes" id="UP000197619">
    <property type="component" value="Unassembled WGS sequence"/>
</dbReference>
<sequence length="162" mass="17469">MGQKEMEQLFSQYGRIITSRILVDQPAVAAAQVLAVGHRGGAGAGRGGLGDPRAGLVHLRLQPGARGGRERPVAALRALRRRHQRQGHPRLRHQQVQRLRLRHHDQLRGGGHGHRQPQRLPPGRPRAPGVLQDHQAAQGLSRVPAGGRGGLLPPPSGRGEPP</sequence>
<dbReference type="EMBL" id="MUZQ01000814">
    <property type="protein sequence ID" value="OWK49596.1"/>
    <property type="molecule type" value="Genomic_DNA"/>
</dbReference>
<proteinExistence type="predicted"/>
<evidence type="ECO:0000313" key="3">
    <source>
        <dbReference type="Proteomes" id="UP000197619"/>
    </source>
</evidence>
<organism evidence="2 3">
    <name type="scientific">Lonchura striata</name>
    <name type="common">white-rumped munia</name>
    <dbReference type="NCBI Taxonomy" id="40157"/>
    <lineage>
        <taxon>Eukaryota</taxon>
        <taxon>Metazoa</taxon>
        <taxon>Chordata</taxon>
        <taxon>Craniata</taxon>
        <taxon>Vertebrata</taxon>
        <taxon>Euteleostomi</taxon>
        <taxon>Archelosauria</taxon>
        <taxon>Archosauria</taxon>
        <taxon>Dinosauria</taxon>
        <taxon>Saurischia</taxon>
        <taxon>Theropoda</taxon>
        <taxon>Coelurosauria</taxon>
        <taxon>Aves</taxon>
        <taxon>Neognathae</taxon>
        <taxon>Neoaves</taxon>
        <taxon>Telluraves</taxon>
        <taxon>Australaves</taxon>
        <taxon>Passeriformes</taxon>
        <taxon>Passeroidea</taxon>
        <taxon>Estrildidae</taxon>
        <taxon>Estrildinae</taxon>
        <taxon>Lonchura</taxon>
    </lineage>
</organism>
<gene>
    <name evidence="2" type="ORF">RLOC_00005238</name>
</gene>
<feature type="region of interest" description="Disordered" evidence="1">
    <location>
        <begin position="106"/>
        <end position="162"/>
    </location>
</feature>
<evidence type="ECO:0000256" key="1">
    <source>
        <dbReference type="SAM" id="MobiDB-lite"/>
    </source>
</evidence>
<dbReference type="AlphaFoldDB" id="A0A218U7E2"/>